<evidence type="ECO:0000313" key="2">
    <source>
        <dbReference type="Proteomes" id="UP001174677"/>
    </source>
</evidence>
<dbReference type="Proteomes" id="UP001174677">
    <property type="component" value="Chromosome 4"/>
</dbReference>
<protein>
    <recommendedName>
        <fullName evidence="3">MYB-CC type transcription factor LHEQLE-containing domain-containing protein</fullName>
    </recommendedName>
</protein>
<dbReference type="EMBL" id="JARPOI010000004">
    <property type="protein sequence ID" value="KAJ9184104.1"/>
    <property type="molecule type" value="Genomic_DNA"/>
</dbReference>
<gene>
    <name evidence="1" type="ORF">P3X46_007878</name>
</gene>
<dbReference type="PANTHER" id="PTHR34807:SF6">
    <property type="entry name" value="MYB-CC TYPE TRANSCRIPTION FACTOR LHEQLE-CONTAINING DOMAIN-CONTAINING PROTEIN"/>
    <property type="match status" value="1"/>
</dbReference>
<reference evidence="1" key="1">
    <citation type="journal article" date="2023" name="Plant Biotechnol. J.">
        <title>Chromosome-level wild Hevea brasiliensis genome provides new tools for genomic-assisted breeding and valuable loci to elevate rubber yield.</title>
        <authorList>
            <person name="Cheng H."/>
            <person name="Song X."/>
            <person name="Hu Y."/>
            <person name="Wu T."/>
            <person name="Yang Q."/>
            <person name="An Z."/>
            <person name="Feng S."/>
            <person name="Deng Z."/>
            <person name="Wu W."/>
            <person name="Zeng X."/>
            <person name="Tu M."/>
            <person name="Wang X."/>
            <person name="Huang H."/>
        </authorList>
    </citation>
    <scope>NUCLEOTIDE SEQUENCE</scope>
    <source>
        <strain evidence="1">MT/VB/25A 57/8</strain>
    </source>
</reference>
<sequence length="123" mass="14633">MSPSQSIEEARFKSKHQSLLEDFLELQKEFVSKKKKLQMTKQKRDILSTEIRFLRQRHRYLMAMWSHNHQLQQDQAPPQNSSMQSEDVGKLLRAEKKLKDGIINGKRVQKKIPWQDQSTVMKI</sequence>
<evidence type="ECO:0008006" key="3">
    <source>
        <dbReference type="Google" id="ProtNLM"/>
    </source>
</evidence>
<name>A0ABQ9MZ06_HEVBR</name>
<evidence type="ECO:0000313" key="1">
    <source>
        <dbReference type="EMBL" id="KAJ9184104.1"/>
    </source>
</evidence>
<comment type="caution">
    <text evidence="1">The sequence shown here is derived from an EMBL/GenBank/DDBJ whole genome shotgun (WGS) entry which is preliminary data.</text>
</comment>
<proteinExistence type="predicted"/>
<organism evidence="1 2">
    <name type="scientific">Hevea brasiliensis</name>
    <name type="common">Para rubber tree</name>
    <name type="synonym">Siphonia brasiliensis</name>
    <dbReference type="NCBI Taxonomy" id="3981"/>
    <lineage>
        <taxon>Eukaryota</taxon>
        <taxon>Viridiplantae</taxon>
        <taxon>Streptophyta</taxon>
        <taxon>Embryophyta</taxon>
        <taxon>Tracheophyta</taxon>
        <taxon>Spermatophyta</taxon>
        <taxon>Magnoliopsida</taxon>
        <taxon>eudicotyledons</taxon>
        <taxon>Gunneridae</taxon>
        <taxon>Pentapetalae</taxon>
        <taxon>rosids</taxon>
        <taxon>fabids</taxon>
        <taxon>Malpighiales</taxon>
        <taxon>Euphorbiaceae</taxon>
        <taxon>Crotonoideae</taxon>
        <taxon>Micrandreae</taxon>
        <taxon>Hevea</taxon>
    </lineage>
</organism>
<keyword evidence="2" id="KW-1185">Reference proteome</keyword>
<dbReference type="PANTHER" id="PTHR34807">
    <property type="entry name" value="OS08G0270800 PROTEIN"/>
    <property type="match status" value="1"/>
</dbReference>
<accession>A0ABQ9MZ06</accession>